<accession>A0A1G7E8P6</accession>
<sequence>MAFRLTPQERGFYPLFTRAAENIVVAADELAAMVDAVPADRPAIAKRVKEAENAGDDVTHEIMVKLNSVFVTPFDREDIYRLASSLDDVVDAIEEAADRIVLYRLDRLPAGITMQVDVLRRAAVATAEAMPRLEKMSALQDYWIHVNSLEDEADEAYHAVLAGLLSPAEAPTDTAALLEIIKLKEVVDTLEEAADAFETVANTVESIAVKEA</sequence>
<evidence type="ECO:0000313" key="3">
    <source>
        <dbReference type="Proteomes" id="UP000198967"/>
    </source>
</evidence>
<dbReference type="Pfam" id="PF01865">
    <property type="entry name" value="PhoU_div"/>
    <property type="match status" value="1"/>
</dbReference>
<organism evidence="2 3">
    <name type="scientific">Pseudonocardia oroxyli</name>
    <dbReference type="NCBI Taxonomy" id="366584"/>
    <lineage>
        <taxon>Bacteria</taxon>
        <taxon>Bacillati</taxon>
        <taxon>Actinomycetota</taxon>
        <taxon>Actinomycetes</taxon>
        <taxon>Pseudonocardiales</taxon>
        <taxon>Pseudonocardiaceae</taxon>
        <taxon>Pseudonocardia</taxon>
    </lineage>
</organism>
<dbReference type="InterPro" id="IPR052912">
    <property type="entry name" value="UPF0111_domain"/>
</dbReference>
<proteinExistence type="inferred from homology"/>
<dbReference type="PANTHER" id="PTHR37298:SF1">
    <property type="entry name" value="UPF0111 PROTEIN YKAA"/>
    <property type="match status" value="1"/>
</dbReference>
<evidence type="ECO:0008006" key="4">
    <source>
        <dbReference type="Google" id="ProtNLM"/>
    </source>
</evidence>
<reference evidence="2 3" key="1">
    <citation type="submission" date="2016-10" db="EMBL/GenBank/DDBJ databases">
        <authorList>
            <person name="de Groot N.N."/>
        </authorList>
    </citation>
    <scope>NUCLEOTIDE SEQUENCE [LARGE SCALE GENOMIC DNA]</scope>
    <source>
        <strain evidence="2 3">CGMCC 4.3143</strain>
    </source>
</reference>
<dbReference type="InterPro" id="IPR018445">
    <property type="entry name" value="Put_Phosphate_transp_reg"/>
</dbReference>
<name>A0A1G7E8P6_PSEOR</name>
<protein>
    <recommendedName>
        <fullName evidence="4">Phosphate transport regulator</fullName>
    </recommendedName>
</protein>
<dbReference type="RefSeq" id="WP_093075338.1">
    <property type="nucleotide sequence ID" value="NZ_FNBE01000001.1"/>
</dbReference>
<dbReference type="EMBL" id="FNBE01000001">
    <property type="protein sequence ID" value="SDE60071.1"/>
    <property type="molecule type" value="Genomic_DNA"/>
</dbReference>
<comment type="similarity">
    <text evidence="1">Belongs to the UPF0111 family.</text>
</comment>
<dbReference type="AlphaFoldDB" id="A0A1G7E8P6"/>
<gene>
    <name evidence="2" type="ORF">SAMN05216377_101296</name>
</gene>
<dbReference type="Proteomes" id="UP000198967">
    <property type="component" value="Unassembled WGS sequence"/>
</dbReference>
<dbReference type="OrthoDB" id="9797568at2"/>
<dbReference type="STRING" id="366584.SAMN05216377_101296"/>
<dbReference type="Gene3D" id="1.20.58.220">
    <property type="entry name" value="Phosphate transport system protein phou homolog 2, domain 2"/>
    <property type="match status" value="1"/>
</dbReference>
<dbReference type="PANTHER" id="PTHR37298">
    <property type="entry name" value="UPF0111 PROTEIN YKAA"/>
    <property type="match status" value="1"/>
</dbReference>
<keyword evidence="3" id="KW-1185">Reference proteome</keyword>
<evidence type="ECO:0000313" key="2">
    <source>
        <dbReference type="EMBL" id="SDE60071.1"/>
    </source>
</evidence>
<evidence type="ECO:0000256" key="1">
    <source>
        <dbReference type="ARBA" id="ARBA00008591"/>
    </source>
</evidence>
<dbReference type="InterPro" id="IPR038078">
    <property type="entry name" value="PhoU-like_sf"/>
</dbReference>